<reference evidence="3" key="1">
    <citation type="submission" date="2004-06" db="EMBL/GenBank/DDBJ databases">
        <title>Analysis and comparison of biosynthetic gene clusters for the 2-deoxy-inosamine containing aminoglycoside antibiotics ribostamycin, neomycin, lividomycin, paromomycin and butirosin.</title>
        <authorList>
            <person name="Aboshanab K."/>
            <person name="Schmidt-Beissner H."/>
            <person name="Wehmeier U."/>
            <person name="Piepersberg W."/>
            <person name="Welzel K."/>
            <person name="Vente A."/>
        </authorList>
    </citation>
    <scope>NUCLEOTIDE SEQUENCE</scope>
    <source>
        <strain evidence="3">NRRL B-11466</strain>
    </source>
</reference>
<organism evidence="3">
    <name type="scientific">Streptomyces ribosidificus</name>
    <dbReference type="NCBI Taxonomy" id="80859"/>
    <lineage>
        <taxon>Bacteria</taxon>
        <taxon>Bacillati</taxon>
        <taxon>Actinomycetota</taxon>
        <taxon>Actinomycetes</taxon>
        <taxon>Kitasatosporales</taxon>
        <taxon>Streptomycetaceae</taxon>
        <taxon>Streptomyces</taxon>
    </lineage>
</organism>
<protein>
    <recommendedName>
        <fullName evidence="2">pPIWI-RE RNaseH domain-containing protein</fullName>
    </recommendedName>
</protein>
<dbReference type="AlphaFoldDB" id="Q2MFD7"/>
<evidence type="ECO:0000256" key="1">
    <source>
        <dbReference type="SAM" id="MobiDB-lite"/>
    </source>
</evidence>
<accession>Q2MFD7</accession>
<feature type="compositionally biased region" description="Polar residues" evidence="1">
    <location>
        <begin position="138"/>
        <end position="147"/>
    </location>
</feature>
<feature type="domain" description="pPIWI-RE RNaseH" evidence="2">
    <location>
        <begin position="31"/>
        <end position="118"/>
    </location>
</feature>
<feature type="region of interest" description="Disordered" evidence="1">
    <location>
        <begin position="98"/>
        <end position="147"/>
    </location>
</feature>
<name>Q2MFD7_STRRI</name>
<feature type="region of interest" description="Disordered" evidence="1">
    <location>
        <begin position="39"/>
        <end position="61"/>
    </location>
</feature>
<evidence type="ECO:0000313" key="3">
    <source>
        <dbReference type="EMBL" id="CAG34016.1"/>
    </source>
</evidence>
<sequence>MNASRRANRTRAVTHPSLITRDEARDEKHALNVPRTWAAGPAGRFGKDETRFDSGSQSKNGYAHTATRFTVIAQSPDADCDLIGAVAAVLTNQGITSDVRQSTPTPLHLARRMDSTHPYYRRTAESAEDPPDAAEDGNTAQEETTSL</sequence>
<dbReference type="Pfam" id="PF13032">
    <property type="entry name" value="RNaseH_pPIWI_RE"/>
    <property type="match status" value="1"/>
</dbReference>
<dbReference type="EMBL" id="AJ744850">
    <property type="protein sequence ID" value="CAG34016.1"/>
    <property type="molecule type" value="Genomic_DNA"/>
</dbReference>
<evidence type="ECO:0000259" key="2">
    <source>
        <dbReference type="Pfam" id="PF13032"/>
    </source>
</evidence>
<feature type="compositionally biased region" description="Acidic residues" evidence="1">
    <location>
        <begin position="126"/>
        <end position="135"/>
    </location>
</feature>
<dbReference type="InterPro" id="IPR024996">
    <property type="entry name" value="RNaseH_pPIWI_RE"/>
</dbReference>
<proteinExistence type="predicted"/>